<dbReference type="EMBL" id="BAABAT010000067">
    <property type="protein sequence ID" value="GAA4263357.1"/>
    <property type="molecule type" value="Genomic_DNA"/>
</dbReference>
<evidence type="ECO:0000313" key="2">
    <source>
        <dbReference type="Proteomes" id="UP001500620"/>
    </source>
</evidence>
<dbReference type="Proteomes" id="UP001500620">
    <property type="component" value="Unassembled WGS sequence"/>
</dbReference>
<evidence type="ECO:0000313" key="1">
    <source>
        <dbReference type="EMBL" id="GAA4263357.1"/>
    </source>
</evidence>
<reference evidence="2" key="1">
    <citation type="journal article" date="2019" name="Int. J. Syst. Evol. Microbiol.">
        <title>The Global Catalogue of Microorganisms (GCM) 10K type strain sequencing project: providing services to taxonomists for standard genome sequencing and annotation.</title>
        <authorList>
            <consortium name="The Broad Institute Genomics Platform"/>
            <consortium name="The Broad Institute Genome Sequencing Center for Infectious Disease"/>
            <person name="Wu L."/>
            <person name="Ma J."/>
        </authorList>
    </citation>
    <scope>NUCLEOTIDE SEQUENCE [LARGE SCALE GENOMIC DNA]</scope>
    <source>
        <strain evidence="2">JCM 17441</strain>
    </source>
</reference>
<sequence>MVAVVDAPVLATGRQPDQRLAVRHARDDVLPAVQDQQRRREPRCESVEVDLAGEAAGCFAAAGALGKPLRERRPNGRIGRPVWMDLYAADGPLVAVCIRRLNAPTL</sequence>
<protein>
    <submittedName>
        <fullName evidence="1">Uncharacterized protein</fullName>
    </submittedName>
</protein>
<organism evidence="1 2">
    <name type="scientific">Dactylosporangium darangshiense</name>
    <dbReference type="NCBI Taxonomy" id="579108"/>
    <lineage>
        <taxon>Bacteria</taxon>
        <taxon>Bacillati</taxon>
        <taxon>Actinomycetota</taxon>
        <taxon>Actinomycetes</taxon>
        <taxon>Micromonosporales</taxon>
        <taxon>Micromonosporaceae</taxon>
        <taxon>Dactylosporangium</taxon>
    </lineage>
</organism>
<gene>
    <name evidence="1" type="ORF">GCM10022255_107180</name>
</gene>
<name>A0ABP8DTQ0_9ACTN</name>
<accession>A0ABP8DTQ0</accession>
<keyword evidence="2" id="KW-1185">Reference proteome</keyword>
<comment type="caution">
    <text evidence="1">The sequence shown here is derived from an EMBL/GenBank/DDBJ whole genome shotgun (WGS) entry which is preliminary data.</text>
</comment>
<proteinExistence type="predicted"/>